<dbReference type="PANTHER" id="PTHR43483:SF3">
    <property type="entry name" value="MEMBRANE TRANSPORTER PROTEIN HI_0806-RELATED"/>
    <property type="match status" value="1"/>
</dbReference>
<dbReference type="GO" id="GO:0005886">
    <property type="term" value="C:plasma membrane"/>
    <property type="evidence" value="ECO:0007669"/>
    <property type="project" value="UniProtKB-SubCell"/>
</dbReference>
<dbReference type="InterPro" id="IPR002781">
    <property type="entry name" value="TM_pro_TauE-like"/>
</dbReference>
<accession>A0A939IQ55</accession>
<dbReference type="AlphaFoldDB" id="A0A939IQ55"/>
<keyword evidence="6" id="KW-1003">Cell membrane</keyword>
<dbReference type="RefSeq" id="WP_206574689.1">
    <property type="nucleotide sequence ID" value="NZ_JAFKCV010000009.1"/>
</dbReference>
<feature type="transmembrane region" description="Helical" evidence="6">
    <location>
        <begin position="51"/>
        <end position="73"/>
    </location>
</feature>
<gene>
    <name evidence="7" type="ORF">J0A66_15175</name>
</gene>
<protein>
    <recommendedName>
        <fullName evidence="6">Probable membrane transporter protein</fullName>
    </recommendedName>
</protein>
<evidence type="ECO:0000256" key="5">
    <source>
        <dbReference type="ARBA" id="ARBA00023136"/>
    </source>
</evidence>
<keyword evidence="5 6" id="KW-0472">Membrane</keyword>
<feature type="transmembrane region" description="Helical" evidence="6">
    <location>
        <begin position="179"/>
        <end position="204"/>
    </location>
</feature>
<keyword evidence="4 6" id="KW-1133">Transmembrane helix</keyword>
<feature type="transmembrane region" description="Helical" evidence="6">
    <location>
        <begin position="6"/>
        <end position="39"/>
    </location>
</feature>
<feature type="transmembrane region" description="Helical" evidence="6">
    <location>
        <begin position="247"/>
        <end position="265"/>
    </location>
</feature>
<reference evidence="7" key="1">
    <citation type="submission" date="2021-03" db="EMBL/GenBank/DDBJ databases">
        <title>novel species isolated from a fishpond in China.</title>
        <authorList>
            <person name="Lu H."/>
            <person name="Cai Z."/>
        </authorList>
    </citation>
    <scope>NUCLEOTIDE SEQUENCE</scope>
    <source>
        <strain evidence="7">JCM 30855</strain>
    </source>
</reference>
<evidence type="ECO:0000256" key="4">
    <source>
        <dbReference type="ARBA" id="ARBA00022989"/>
    </source>
</evidence>
<dbReference type="PANTHER" id="PTHR43483">
    <property type="entry name" value="MEMBRANE TRANSPORTER PROTEIN HI_0806-RELATED"/>
    <property type="match status" value="1"/>
</dbReference>
<comment type="subcellular location">
    <subcellularLocation>
        <location evidence="6">Cell membrane</location>
        <topology evidence="6">Multi-pass membrane protein</topology>
    </subcellularLocation>
    <subcellularLocation>
        <location evidence="1">Membrane</location>
        <topology evidence="1">Multi-pass membrane protein</topology>
    </subcellularLocation>
</comment>
<evidence type="ECO:0000313" key="8">
    <source>
        <dbReference type="Proteomes" id="UP000664654"/>
    </source>
</evidence>
<sequence>MEPIYILLLSCVLLGAFAGYMAGLLGIGGGLVIVPALVYLMQVQMGWSLDIVMPMAVATSLSTIIFTGCSSFVTHYRLGNLDMRIFVTCSMGIALGAVFGAQLAAHMPAEILKRIFATLVLLLALRMAFGKNPTSDARLSEPKLLGIGLVTGSLSSLLGIGGGALLVPALVWFRISMKIAIGCAAACGMVIALFGSASFAWAGWDHDELPVWSLGYVYLPATAAIVSTSMLTANLGARMSHSLPTRTLKKIFAGFLILVSLRMFLS</sequence>
<proteinExistence type="inferred from homology"/>
<evidence type="ECO:0000256" key="6">
    <source>
        <dbReference type="RuleBase" id="RU363041"/>
    </source>
</evidence>
<organism evidence="7 8">
    <name type="scientific">Bowmanella dokdonensis</name>
    <dbReference type="NCBI Taxonomy" id="751969"/>
    <lineage>
        <taxon>Bacteria</taxon>
        <taxon>Pseudomonadati</taxon>
        <taxon>Pseudomonadota</taxon>
        <taxon>Gammaproteobacteria</taxon>
        <taxon>Alteromonadales</taxon>
        <taxon>Alteromonadaceae</taxon>
        <taxon>Bowmanella</taxon>
    </lineage>
</organism>
<name>A0A939IQ55_9ALTE</name>
<evidence type="ECO:0000313" key="7">
    <source>
        <dbReference type="EMBL" id="MBN7826575.1"/>
    </source>
</evidence>
<evidence type="ECO:0000256" key="1">
    <source>
        <dbReference type="ARBA" id="ARBA00004141"/>
    </source>
</evidence>
<evidence type="ECO:0000256" key="3">
    <source>
        <dbReference type="ARBA" id="ARBA00022692"/>
    </source>
</evidence>
<feature type="transmembrane region" description="Helical" evidence="6">
    <location>
        <begin position="149"/>
        <end position="172"/>
    </location>
</feature>
<feature type="transmembrane region" description="Helical" evidence="6">
    <location>
        <begin position="85"/>
        <end position="104"/>
    </location>
</feature>
<keyword evidence="3 6" id="KW-0812">Transmembrane</keyword>
<evidence type="ECO:0000256" key="2">
    <source>
        <dbReference type="ARBA" id="ARBA00009142"/>
    </source>
</evidence>
<keyword evidence="8" id="KW-1185">Reference proteome</keyword>
<comment type="caution">
    <text evidence="7">The sequence shown here is derived from an EMBL/GenBank/DDBJ whole genome shotgun (WGS) entry which is preliminary data.</text>
</comment>
<comment type="similarity">
    <text evidence="2 6">Belongs to the 4-toluene sulfonate uptake permease (TSUP) (TC 2.A.102) family.</text>
</comment>
<dbReference type="EMBL" id="JAFKCV010000009">
    <property type="protein sequence ID" value="MBN7826575.1"/>
    <property type="molecule type" value="Genomic_DNA"/>
</dbReference>
<feature type="transmembrane region" description="Helical" evidence="6">
    <location>
        <begin position="216"/>
        <end position="235"/>
    </location>
</feature>
<dbReference type="Pfam" id="PF01925">
    <property type="entry name" value="TauE"/>
    <property type="match status" value="1"/>
</dbReference>
<dbReference type="Proteomes" id="UP000664654">
    <property type="component" value="Unassembled WGS sequence"/>
</dbReference>